<dbReference type="Proteomes" id="UP000269019">
    <property type="component" value="Chromosome"/>
</dbReference>
<feature type="active site" description="Proton donor/acceptor" evidence="1">
    <location>
        <position position="370"/>
    </location>
</feature>
<dbReference type="InterPro" id="IPR012337">
    <property type="entry name" value="RNaseH-like_sf"/>
</dbReference>
<dbReference type="GO" id="GO:0003676">
    <property type="term" value="F:nucleic acid binding"/>
    <property type="evidence" value="ECO:0007669"/>
    <property type="project" value="InterPro"/>
</dbReference>
<evidence type="ECO:0000313" key="6">
    <source>
        <dbReference type="Proteomes" id="UP000269019"/>
    </source>
</evidence>
<feature type="compositionally biased region" description="Basic residues" evidence="3">
    <location>
        <begin position="173"/>
        <end position="182"/>
    </location>
</feature>
<evidence type="ECO:0000256" key="1">
    <source>
        <dbReference type="PIRSR" id="PIRSR613078-1"/>
    </source>
</evidence>
<dbReference type="InterPro" id="IPR036397">
    <property type="entry name" value="RNaseH_sf"/>
</dbReference>
<keyword evidence="5" id="KW-0378">Hydrolase</keyword>
<dbReference type="Pfam" id="PF00300">
    <property type="entry name" value="His_Phos_1"/>
    <property type="match status" value="1"/>
</dbReference>
<dbReference type="EC" id="3.1.3.3" evidence="5"/>
<accession>A0A3G6JBG6</accession>
<feature type="active site" description="Tele-phosphohistidine intermediate" evidence="1">
    <location>
        <position position="287"/>
    </location>
</feature>
<dbReference type="AlphaFoldDB" id="A0A3G6JBG6"/>
<dbReference type="EMBL" id="CP033896">
    <property type="protein sequence ID" value="AZA14010.1"/>
    <property type="molecule type" value="Genomic_DNA"/>
</dbReference>
<dbReference type="InterPro" id="IPR050275">
    <property type="entry name" value="PGM_Phosphatase"/>
</dbReference>
<dbReference type="PANTHER" id="PTHR48100">
    <property type="entry name" value="BROAD-SPECIFICITY PHOSPHATASE YOR283W-RELATED"/>
    <property type="match status" value="1"/>
</dbReference>
<dbReference type="NCBIfam" id="NF005567">
    <property type="entry name" value="PRK07238.1"/>
    <property type="match status" value="1"/>
</dbReference>
<proteinExistence type="predicted"/>
<dbReference type="GO" id="GO:0016791">
    <property type="term" value="F:phosphatase activity"/>
    <property type="evidence" value="ECO:0007669"/>
    <property type="project" value="TreeGrafter"/>
</dbReference>
<dbReference type="PANTHER" id="PTHR48100:SF1">
    <property type="entry name" value="HISTIDINE PHOSPHATASE FAMILY PROTEIN-RELATED"/>
    <property type="match status" value="1"/>
</dbReference>
<dbReference type="GO" id="GO:0004523">
    <property type="term" value="F:RNA-DNA hybrid ribonuclease activity"/>
    <property type="evidence" value="ECO:0007669"/>
    <property type="project" value="InterPro"/>
</dbReference>
<feature type="binding site" evidence="2">
    <location>
        <position position="345"/>
    </location>
    <ligand>
        <name>substrate</name>
    </ligand>
</feature>
<dbReference type="InterPro" id="IPR013078">
    <property type="entry name" value="His_Pase_superF_clade-1"/>
</dbReference>
<name>A0A3G6JBG6_9CORY</name>
<evidence type="ECO:0000313" key="5">
    <source>
        <dbReference type="EMBL" id="AZA14010.1"/>
    </source>
</evidence>
<feature type="region of interest" description="Disordered" evidence="3">
    <location>
        <begin position="167"/>
        <end position="208"/>
    </location>
</feature>
<dbReference type="Gene3D" id="3.30.420.10">
    <property type="entry name" value="Ribonuclease H-like superfamily/Ribonuclease H"/>
    <property type="match status" value="1"/>
</dbReference>
<gene>
    <name evidence="5" type="primary">pspA1</name>
    <name evidence="5" type="ORF">CCHOA_08090</name>
</gene>
<dbReference type="Pfam" id="PF13456">
    <property type="entry name" value="RVT_3"/>
    <property type="match status" value="1"/>
</dbReference>
<evidence type="ECO:0000256" key="2">
    <source>
        <dbReference type="PIRSR" id="PIRSR613078-2"/>
    </source>
</evidence>
<dbReference type="SMART" id="SM00855">
    <property type="entry name" value="PGAM"/>
    <property type="match status" value="1"/>
</dbReference>
<evidence type="ECO:0000256" key="3">
    <source>
        <dbReference type="SAM" id="MobiDB-lite"/>
    </source>
</evidence>
<dbReference type="InterPro" id="IPR002156">
    <property type="entry name" value="RNaseH_domain"/>
</dbReference>
<reference evidence="5 6" key="1">
    <citation type="submission" date="2018-11" db="EMBL/GenBank/DDBJ databases">
        <authorList>
            <person name="Kleinhagauer T."/>
            <person name="Glaeser S.P."/>
            <person name="Spergser J."/>
            <person name="Ruckert C."/>
            <person name="Kaempfer P."/>
            <person name="Busse H.-J."/>
        </authorList>
    </citation>
    <scope>NUCLEOTIDE SEQUENCE [LARGE SCALE GENOMIC DNA]</scope>
    <source>
        <strain evidence="5 6">200CH</strain>
    </source>
</reference>
<dbReference type="SUPFAM" id="SSF53098">
    <property type="entry name" value="Ribonuclease H-like"/>
    <property type="match status" value="1"/>
</dbReference>
<dbReference type="GO" id="GO:0005737">
    <property type="term" value="C:cytoplasm"/>
    <property type="evidence" value="ECO:0007669"/>
    <property type="project" value="TreeGrafter"/>
</dbReference>
<protein>
    <submittedName>
        <fullName evidence="5">Phosphoserine phosphatase 1</fullName>
        <ecNumber evidence="5">3.1.3.3</ecNumber>
    </submittedName>
</protein>
<feature type="region of interest" description="Disordered" evidence="3">
    <location>
        <begin position="220"/>
        <end position="251"/>
    </location>
</feature>
<dbReference type="CDD" id="cd09279">
    <property type="entry name" value="RNase_HI_like"/>
    <property type="match status" value="1"/>
</dbReference>
<dbReference type="RefSeq" id="WP_123928867.1">
    <property type="nucleotide sequence ID" value="NZ_CP033896.1"/>
</dbReference>
<evidence type="ECO:0000259" key="4">
    <source>
        <dbReference type="PROSITE" id="PS50879"/>
    </source>
</evidence>
<dbReference type="InterPro" id="IPR029033">
    <property type="entry name" value="His_PPase_superfam"/>
</dbReference>
<dbReference type="PROSITE" id="PS50879">
    <property type="entry name" value="RNASE_H_1"/>
    <property type="match status" value="1"/>
</dbReference>
<feature type="domain" description="RNase H type-1" evidence="4">
    <location>
        <begin position="1"/>
        <end position="130"/>
    </location>
</feature>
<dbReference type="SUPFAM" id="SSF53254">
    <property type="entry name" value="Phosphoglycerate mutase-like"/>
    <property type="match status" value="1"/>
</dbReference>
<feature type="region of interest" description="Disordered" evidence="3">
    <location>
        <begin position="1"/>
        <end position="21"/>
    </location>
</feature>
<dbReference type="Gene3D" id="3.40.50.1240">
    <property type="entry name" value="Phosphoglycerate mutase-like"/>
    <property type="match status" value="1"/>
</dbReference>
<sequence length="489" mass="51242">MKVIIHADGGSRGNPGPAGAGSVLSTSAGDTLVAIAQYVGKATNNVAEYQGLINALTAAAHMQATEVACFLDSKLVVEQMSGRWKVKNPTMQQYHALAQQLVKHFAKATFRWIPRNENATADRLANIAMDQSRAAARTGGFVMLDDDEQAPGGQHYVQLLIDQVPVPTAGASHTRRVSKKAASHQGSARPAAEDTKKNGAARPDSDELSLFDDFTKTAQPARGQNTAAAAQADAAKADNGDGNSAVSEPAPQEVMAPLGDTADATESSTDTGHAPVMQPVTLLLCRHGETVHTQQGRYSGGGSDPDLTERGVMQAHLVAARLLADTATGWRWTSIDQIWSSPLRRAQHTAQVVAQALGVAKLSTTAALAEMDFGSFDGKTFAEAQQLDAVAHNAMMQDPTAPCPAGESVADVQERVDAFIDSLAQAEPGSTFVLVSHVGPLKAIVRRALSMPLTAGTALLIDPASVSVVQLYADGPASVLVVNDTAHLR</sequence>
<dbReference type="KEGG" id="ccho:CCHOA_08090"/>
<keyword evidence="6" id="KW-1185">Reference proteome</keyword>
<feature type="compositionally biased region" description="Gly residues" evidence="3">
    <location>
        <begin position="10"/>
        <end position="19"/>
    </location>
</feature>
<organism evidence="5 6">
    <name type="scientific">Corynebacterium choanae</name>
    <dbReference type="NCBI Taxonomy" id="1862358"/>
    <lineage>
        <taxon>Bacteria</taxon>
        <taxon>Bacillati</taxon>
        <taxon>Actinomycetota</taxon>
        <taxon>Actinomycetes</taxon>
        <taxon>Mycobacteriales</taxon>
        <taxon>Corynebacteriaceae</taxon>
        <taxon>Corynebacterium</taxon>
    </lineage>
</organism>
<feature type="compositionally biased region" description="Low complexity" evidence="3">
    <location>
        <begin position="220"/>
        <end position="234"/>
    </location>
</feature>
<dbReference type="CDD" id="cd07067">
    <property type="entry name" value="HP_PGM_like"/>
    <property type="match status" value="1"/>
</dbReference>
<dbReference type="OrthoDB" id="5296884at2"/>